<dbReference type="Proteomes" id="UP000807769">
    <property type="component" value="Unassembled WGS sequence"/>
</dbReference>
<dbReference type="InterPro" id="IPR045142">
    <property type="entry name" value="BCAS3-like"/>
</dbReference>
<dbReference type="OrthoDB" id="25778at2759"/>
<protein>
    <recommendedName>
        <fullName evidence="2">BCAS3 WD40 domain-containing protein</fullName>
    </recommendedName>
</protein>
<proteinExistence type="predicted"/>
<evidence type="ECO:0000256" key="1">
    <source>
        <dbReference type="SAM" id="MobiDB-lite"/>
    </source>
</evidence>
<organism evidence="3 4">
    <name type="scientific">Suillus subaureus</name>
    <dbReference type="NCBI Taxonomy" id="48587"/>
    <lineage>
        <taxon>Eukaryota</taxon>
        <taxon>Fungi</taxon>
        <taxon>Dikarya</taxon>
        <taxon>Basidiomycota</taxon>
        <taxon>Agaricomycotina</taxon>
        <taxon>Agaricomycetes</taxon>
        <taxon>Agaricomycetidae</taxon>
        <taxon>Boletales</taxon>
        <taxon>Suillineae</taxon>
        <taxon>Suillaceae</taxon>
        <taxon>Suillus</taxon>
    </lineage>
</organism>
<feature type="compositionally biased region" description="Low complexity" evidence="1">
    <location>
        <begin position="783"/>
        <end position="800"/>
    </location>
</feature>
<feature type="region of interest" description="Disordered" evidence="1">
    <location>
        <begin position="536"/>
        <end position="570"/>
    </location>
</feature>
<accession>A0A9P7JEC7</accession>
<sequence length="1199" mass="129982">MPSKKNRNATRQSPRTPANNYSPAILPVDSNSPPWSTEQSPLLEPDRPPDSPIIQINLELPPVVAMEDESSPIKHEGGLLLATPESRPSPVRSEVKLPPTEDEFTYIPGALGHTRSPVLAREPTMLENFSRTVRNYVPTSIPVPASAPSPPRVSKPVSFGSFMAPPGASSLSPPGPKIPIVSQTTRKPLGAGLIGNQQTWRMRSGAQLDSADVDEPAIFGSEDEDCESSFSGDQPLATYPTAAEGDSIMWSRWDTLIENGSIPRRILLLGYTTGLQIWDCTILGSVSEILNLTDYPFGSVTFAGVLTTPHSCRERDYDSSRPLIGIVSRSKDKSTMSIYSLRAHKVVKHLPFVNVTTFTSSAYFIVISTTNPPTLHILSSASFTELHTISSLAILPSYTTIPYKTNTNNIVSLTTIDSINTNHASHDYPAPIFALSHRILAYASPPPRADSHVGAVSKPRTRLHSPSSTLGISHAAALKVGGTVLSGVKSLGGMAYSAAAEYAKSRAGAGDQSRIAQGQSSVMSGVSNLFFSRSAPAASSGHSDPTEVTSPSSALFPNTQDRQEEADSSTLSSGYHITVLDLASLLARDNPSVRIISEFIAFKHQPVSSLKFTLDGTSLLVSPRDGQAVRTFQIRPTPSVLLPVDSKKYAGEHQTALIGQQFNTESSSPWHMYNLRRGRTTAVIDGIEVSSDGRWVAFGTKKATIHVFAINPYGGKPDLRSHMENRVRNTNEAHVPLSVELSSLVRLRSVKASAHSGVRPGITFTFLPSDTPLPASLQPPPSAITSSPSTSSSRSDLPSPLRARKTANFQDLLLFDPSDGVLSLRRVMLEQRPRDTSAFSYTLANLPTSMSLPGTSAAGRLSISPHNRAGVASTKTSGLTQKMLESASELHGRDAMIATWQLRRHRDWGEVKHVQRLSARSPGRTPIANSLAHAELSTCSRSPNVVPRLIYLAHQFNFYTLGEDYHALIRRNKLDVTGNKMDVRKEVEVSAYSTGTGESFVAGTSPRDMGRVASSFDEPIASAISADMEYPRSSRSLIPMLPNGAGLKPRSFKNPIPIRAMTSNIAEGVGEGFGRIRREISRVRSPQLVPRPEGLSASVPLEFDEHDEDLAFPGMERDDDAVDDNTSRGGDATDPSIDTPPTDTELCDEGTELWHGWTEEDKLAVDEAEQFDDVVGFLDEEQTPAIQAEQRRANRKQLW</sequence>
<keyword evidence="4" id="KW-1185">Reference proteome</keyword>
<evidence type="ECO:0000259" key="2">
    <source>
        <dbReference type="Pfam" id="PF21034"/>
    </source>
</evidence>
<evidence type="ECO:0000313" key="3">
    <source>
        <dbReference type="EMBL" id="KAG1817628.1"/>
    </source>
</evidence>
<name>A0A9P7JEC7_9AGAM</name>
<dbReference type="InterPro" id="IPR048382">
    <property type="entry name" value="BCAS3_WD40"/>
</dbReference>
<feature type="compositionally biased region" description="Polar residues" evidence="1">
    <location>
        <begin position="540"/>
        <end position="560"/>
    </location>
</feature>
<dbReference type="RefSeq" id="XP_041193870.1">
    <property type="nucleotide sequence ID" value="XM_041335482.1"/>
</dbReference>
<comment type="caution">
    <text evidence="3">The sequence shown here is derived from an EMBL/GenBank/DDBJ whole genome shotgun (WGS) entry which is preliminary data.</text>
</comment>
<dbReference type="EMBL" id="JABBWG010000013">
    <property type="protein sequence ID" value="KAG1817628.1"/>
    <property type="molecule type" value="Genomic_DNA"/>
</dbReference>
<dbReference type="GO" id="GO:0006914">
    <property type="term" value="P:autophagy"/>
    <property type="evidence" value="ECO:0007669"/>
    <property type="project" value="InterPro"/>
</dbReference>
<feature type="region of interest" description="Disordered" evidence="1">
    <location>
        <begin position="775"/>
        <end position="800"/>
    </location>
</feature>
<dbReference type="SUPFAM" id="SSF82171">
    <property type="entry name" value="DPP6 N-terminal domain-like"/>
    <property type="match status" value="1"/>
</dbReference>
<feature type="region of interest" description="Disordered" evidence="1">
    <location>
        <begin position="1"/>
        <end position="54"/>
    </location>
</feature>
<feature type="compositionally biased region" description="Polar residues" evidence="1">
    <location>
        <begin position="9"/>
        <end position="22"/>
    </location>
</feature>
<gene>
    <name evidence="3" type="ORF">BJ212DRAFT_1349834</name>
</gene>
<feature type="compositionally biased region" description="Polar residues" evidence="1">
    <location>
        <begin position="29"/>
        <end position="40"/>
    </location>
</feature>
<dbReference type="GO" id="GO:0005737">
    <property type="term" value="C:cytoplasm"/>
    <property type="evidence" value="ECO:0007669"/>
    <property type="project" value="TreeGrafter"/>
</dbReference>
<feature type="domain" description="BCAS3 WD40" evidence="2">
    <location>
        <begin position="659"/>
        <end position="775"/>
    </location>
</feature>
<feature type="region of interest" description="Disordered" evidence="1">
    <location>
        <begin position="1111"/>
        <end position="1145"/>
    </location>
</feature>
<dbReference type="Pfam" id="PF21034">
    <property type="entry name" value="BCAS3_WD40"/>
    <property type="match status" value="1"/>
</dbReference>
<feature type="compositionally biased region" description="Low complexity" evidence="1">
    <location>
        <begin position="1132"/>
        <end position="1144"/>
    </location>
</feature>
<dbReference type="GeneID" id="64629499"/>
<evidence type="ECO:0000313" key="4">
    <source>
        <dbReference type="Proteomes" id="UP000807769"/>
    </source>
</evidence>
<dbReference type="GO" id="GO:0042594">
    <property type="term" value="P:response to starvation"/>
    <property type="evidence" value="ECO:0007669"/>
    <property type="project" value="TreeGrafter"/>
</dbReference>
<dbReference type="AlphaFoldDB" id="A0A9P7JEC7"/>
<reference evidence="3" key="1">
    <citation type="journal article" date="2020" name="New Phytol.">
        <title>Comparative genomics reveals dynamic genome evolution in host specialist ectomycorrhizal fungi.</title>
        <authorList>
            <person name="Lofgren L.A."/>
            <person name="Nguyen N.H."/>
            <person name="Vilgalys R."/>
            <person name="Ruytinx J."/>
            <person name="Liao H.L."/>
            <person name="Branco S."/>
            <person name="Kuo A."/>
            <person name="LaButti K."/>
            <person name="Lipzen A."/>
            <person name="Andreopoulos W."/>
            <person name="Pangilinan J."/>
            <person name="Riley R."/>
            <person name="Hundley H."/>
            <person name="Na H."/>
            <person name="Barry K."/>
            <person name="Grigoriev I.V."/>
            <person name="Stajich J.E."/>
            <person name="Kennedy P.G."/>
        </authorList>
    </citation>
    <scope>NUCLEOTIDE SEQUENCE</scope>
    <source>
        <strain evidence="3">MN1</strain>
    </source>
</reference>
<dbReference type="PANTHER" id="PTHR13268:SF0">
    <property type="entry name" value="BCAS3 MICROTUBULE ASSOCIATED CELL MIGRATION FACTOR"/>
    <property type="match status" value="1"/>
</dbReference>
<dbReference type="PANTHER" id="PTHR13268">
    <property type="entry name" value="BREAST CARCINOMA AMPLIFIED SEQUENCE 3"/>
    <property type="match status" value="1"/>
</dbReference>